<dbReference type="PANTHER" id="PTHR47424:SF3">
    <property type="entry name" value="REGULATORY PROTEIN GAL4"/>
    <property type="match status" value="1"/>
</dbReference>
<protein>
    <recommendedName>
        <fullName evidence="6">Zn(2)-C6 fungal-type domain-containing protein</fullName>
    </recommendedName>
</protein>
<name>A0A8H5ZS98_COCSA</name>
<gene>
    <name evidence="7" type="ORF">GGP41_006979</name>
</gene>
<evidence type="ECO:0000313" key="7">
    <source>
        <dbReference type="EMBL" id="KAF5854199.1"/>
    </source>
</evidence>
<evidence type="ECO:0000256" key="4">
    <source>
        <dbReference type="ARBA" id="ARBA00023242"/>
    </source>
</evidence>
<dbReference type="GO" id="GO:0003677">
    <property type="term" value="F:DNA binding"/>
    <property type="evidence" value="ECO:0007669"/>
    <property type="project" value="UniProtKB-KW"/>
</dbReference>
<evidence type="ECO:0000256" key="1">
    <source>
        <dbReference type="ARBA" id="ARBA00023015"/>
    </source>
</evidence>
<evidence type="ECO:0000259" key="6">
    <source>
        <dbReference type="SMART" id="SM00066"/>
    </source>
</evidence>
<evidence type="ECO:0000313" key="8">
    <source>
        <dbReference type="Proteomes" id="UP000624244"/>
    </source>
</evidence>
<dbReference type="InterPro" id="IPR001138">
    <property type="entry name" value="Zn2Cys6_DnaBD"/>
</dbReference>
<organism evidence="7 8">
    <name type="scientific">Cochliobolus sativus</name>
    <name type="common">Common root rot and spot blotch fungus</name>
    <name type="synonym">Bipolaris sorokiniana</name>
    <dbReference type="NCBI Taxonomy" id="45130"/>
    <lineage>
        <taxon>Eukaryota</taxon>
        <taxon>Fungi</taxon>
        <taxon>Dikarya</taxon>
        <taxon>Ascomycota</taxon>
        <taxon>Pezizomycotina</taxon>
        <taxon>Dothideomycetes</taxon>
        <taxon>Pleosporomycetidae</taxon>
        <taxon>Pleosporales</taxon>
        <taxon>Pleosporineae</taxon>
        <taxon>Pleosporaceae</taxon>
        <taxon>Bipolaris</taxon>
    </lineage>
</organism>
<proteinExistence type="predicted"/>
<keyword evidence="4" id="KW-0539">Nucleus</keyword>
<dbReference type="InterPro" id="IPR051127">
    <property type="entry name" value="Fungal_SecMet_Regulators"/>
</dbReference>
<feature type="domain" description="Zn(2)-C6 fungal-type" evidence="6">
    <location>
        <begin position="28"/>
        <end position="72"/>
    </location>
</feature>
<keyword evidence="1" id="KW-0805">Transcription regulation</keyword>
<dbReference type="AlphaFoldDB" id="A0A8H5ZS98"/>
<reference evidence="7" key="1">
    <citation type="submission" date="2019-11" db="EMBL/GenBank/DDBJ databases">
        <title>Bipolaris sorokiniana Genome sequencing.</title>
        <authorList>
            <person name="Wang H."/>
        </authorList>
    </citation>
    <scope>NUCLEOTIDE SEQUENCE</scope>
</reference>
<dbReference type="GO" id="GO:0008270">
    <property type="term" value="F:zinc ion binding"/>
    <property type="evidence" value="ECO:0007669"/>
    <property type="project" value="InterPro"/>
</dbReference>
<dbReference type="Pfam" id="PF00172">
    <property type="entry name" value="Zn_clus"/>
    <property type="match status" value="1"/>
</dbReference>
<comment type="caution">
    <text evidence="7">The sequence shown here is derived from an EMBL/GenBank/DDBJ whole genome shotgun (WGS) entry which is preliminary data.</text>
</comment>
<dbReference type="SMART" id="SM00066">
    <property type="entry name" value="GAL4"/>
    <property type="match status" value="1"/>
</dbReference>
<keyword evidence="3" id="KW-0804">Transcription</keyword>
<dbReference type="CDD" id="cd00067">
    <property type="entry name" value="GAL4"/>
    <property type="match status" value="1"/>
</dbReference>
<sequence>MVEPQEVNRSRVTVAKSSPSTKRSSVAKKSAFSCNVCRKRNVKWDSGHPVCNRCRVCGDVCVYKLLTPSISPSLSYTQRLEQRVVELEAALAGHRAASSDSPRDHISETPSLTSDVPPHPGQSRATESLRIEGDAGLSFPVSTSLFQLLGSIRTRHISPNQANQEMAAEKQNLINNAWRERAFEKLTDTPEPYRSLIDSNFCWMQPLFNFIYQSTFTHKNFLQSMVSSDKYFP</sequence>
<keyword evidence="2" id="KW-0238">DNA-binding</keyword>
<dbReference type="PANTHER" id="PTHR47424">
    <property type="entry name" value="REGULATORY PROTEIN GAL4"/>
    <property type="match status" value="1"/>
</dbReference>
<dbReference type="GO" id="GO:0000981">
    <property type="term" value="F:DNA-binding transcription factor activity, RNA polymerase II-specific"/>
    <property type="evidence" value="ECO:0007669"/>
    <property type="project" value="InterPro"/>
</dbReference>
<feature type="region of interest" description="Disordered" evidence="5">
    <location>
        <begin position="1"/>
        <end position="22"/>
    </location>
</feature>
<dbReference type="Proteomes" id="UP000624244">
    <property type="component" value="Unassembled WGS sequence"/>
</dbReference>
<dbReference type="Gene3D" id="4.10.240.10">
    <property type="entry name" value="Zn(2)-C6 fungal-type DNA-binding domain"/>
    <property type="match status" value="1"/>
</dbReference>
<evidence type="ECO:0000256" key="5">
    <source>
        <dbReference type="SAM" id="MobiDB-lite"/>
    </source>
</evidence>
<evidence type="ECO:0000256" key="2">
    <source>
        <dbReference type="ARBA" id="ARBA00023125"/>
    </source>
</evidence>
<dbReference type="InterPro" id="IPR036864">
    <property type="entry name" value="Zn2-C6_fun-type_DNA-bd_sf"/>
</dbReference>
<feature type="region of interest" description="Disordered" evidence="5">
    <location>
        <begin position="93"/>
        <end position="125"/>
    </location>
</feature>
<accession>A0A8H5ZS98</accession>
<dbReference type="SUPFAM" id="SSF57701">
    <property type="entry name" value="Zn2/Cys6 DNA-binding domain"/>
    <property type="match status" value="1"/>
</dbReference>
<evidence type="ECO:0000256" key="3">
    <source>
        <dbReference type="ARBA" id="ARBA00023163"/>
    </source>
</evidence>
<dbReference type="EMBL" id="WNKQ01000001">
    <property type="protein sequence ID" value="KAF5854199.1"/>
    <property type="molecule type" value="Genomic_DNA"/>
</dbReference>